<gene>
    <name evidence="2" type="ORF">KHLLAP_LOCUS2847</name>
</gene>
<protein>
    <submittedName>
        <fullName evidence="2">Uu.00g097730.m01.CDS01</fullName>
    </submittedName>
</protein>
<organism evidence="2 3">
    <name type="scientific">Anthostomella pinea</name>
    <dbReference type="NCBI Taxonomy" id="933095"/>
    <lineage>
        <taxon>Eukaryota</taxon>
        <taxon>Fungi</taxon>
        <taxon>Dikarya</taxon>
        <taxon>Ascomycota</taxon>
        <taxon>Pezizomycotina</taxon>
        <taxon>Sordariomycetes</taxon>
        <taxon>Xylariomycetidae</taxon>
        <taxon>Xylariales</taxon>
        <taxon>Xylariaceae</taxon>
        <taxon>Anthostomella</taxon>
    </lineage>
</organism>
<dbReference type="Proteomes" id="UP001295740">
    <property type="component" value="Unassembled WGS sequence"/>
</dbReference>
<dbReference type="AlphaFoldDB" id="A0AAI8YCN4"/>
<feature type="compositionally biased region" description="Low complexity" evidence="1">
    <location>
        <begin position="1"/>
        <end position="14"/>
    </location>
</feature>
<comment type="caution">
    <text evidence="2">The sequence shown here is derived from an EMBL/GenBank/DDBJ whole genome shotgun (WGS) entry which is preliminary data.</text>
</comment>
<sequence>MGSSNSTPTSSTPRRGGGGDRNWVGIEPGIDQITLNEDPTFFRPQDEFARDYVEDIFIVEGARRGGRCGAGAYAYRKSGIEHGPFYTEKGCLMFIVPDEA</sequence>
<reference evidence="2" key="1">
    <citation type="submission" date="2023-10" db="EMBL/GenBank/DDBJ databases">
        <authorList>
            <person name="Hackl T."/>
        </authorList>
    </citation>
    <scope>NUCLEOTIDE SEQUENCE</scope>
</reference>
<name>A0AAI8YCN4_9PEZI</name>
<evidence type="ECO:0000313" key="3">
    <source>
        <dbReference type="Proteomes" id="UP001295740"/>
    </source>
</evidence>
<evidence type="ECO:0000256" key="1">
    <source>
        <dbReference type="SAM" id="MobiDB-lite"/>
    </source>
</evidence>
<evidence type="ECO:0000313" key="2">
    <source>
        <dbReference type="EMBL" id="CAJ2502379.1"/>
    </source>
</evidence>
<dbReference type="EMBL" id="CAUWAG010000004">
    <property type="protein sequence ID" value="CAJ2502379.1"/>
    <property type="molecule type" value="Genomic_DNA"/>
</dbReference>
<feature type="region of interest" description="Disordered" evidence="1">
    <location>
        <begin position="1"/>
        <end position="24"/>
    </location>
</feature>
<dbReference type="InterPro" id="IPR014710">
    <property type="entry name" value="RmlC-like_jellyroll"/>
</dbReference>
<accession>A0AAI8YCN4</accession>
<keyword evidence="3" id="KW-1185">Reference proteome</keyword>
<dbReference type="Gene3D" id="2.60.120.10">
    <property type="entry name" value="Jelly Rolls"/>
    <property type="match status" value="1"/>
</dbReference>
<proteinExistence type="predicted"/>